<comment type="caution">
    <text evidence="1">The sequence shown here is derived from an EMBL/GenBank/DDBJ whole genome shotgun (WGS) entry which is preliminary data.</text>
</comment>
<keyword evidence="2" id="KW-1185">Reference proteome</keyword>
<evidence type="ECO:0000313" key="1">
    <source>
        <dbReference type="EMBL" id="SPO48568.1"/>
    </source>
</evidence>
<proteinExistence type="predicted"/>
<dbReference type="EMBL" id="OOIQ01000019">
    <property type="protein sequence ID" value="SPO48568.1"/>
    <property type="molecule type" value="Genomic_DNA"/>
</dbReference>
<organism evidence="1 2">
    <name type="scientific">Pseudozyma antarctica</name>
    <name type="common">Yeast</name>
    <name type="synonym">Candida antarctica</name>
    <dbReference type="NCBI Taxonomy" id="84753"/>
    <lineage>
        <taxon>Eukaryota</taxon>
        <taxon>Fungi</taxon>
        <taxon>Dikarya</taxon>
        <taxon>Basidiomycota</taxon>
        <taxon>Ustilaginomycotina</taxon>
        <taxon>Ustilaginomycetes</taxon>
        <taxon>Ustilaginales</taxon>
        <taxon>Ustilaginaceae</taxon>
        <taxon>Moesziomyces</taxon>
    </lineage>
</organism>
<sequence length="121" mass="13377">MQPRPAASCGQARMVNGVGCNNELARRPTCGTSQKSAISTTRMCDTDLHSLTLQHRDRDRCKMRVRLQNEGGPAIWRATVACVTVAWQQRGLGDTNLFRPMFAWRAARARAMPHDADVAAP</sequence>
<dbReference type="AlphaFoldDB" id="A0A5C3FVW6"/>
<reference evidence="1" key="1">
    <citation type="submission" date="2018-03" db="EMBL/GenBank/DDBJ databases">
        <authorList>
            <person name="Guldener U."/>
        </authorList>
    </citation>
    <scope>NUCLEOTIDE SEQUENCE [LARGE SCALE GENOMIC DNA]</scope>
    <source>
        <strain evidence="1">ATCC34888</strain>
    </source>
</reference>
<name>A0A5C3FVW6_PSEA2</name>
<gene>
    <name evidence="1" type="ORF">PSANT_06259</name>
</gene>
<evidence type="ECO:0000313" key="2">
    <source>
        <dbReference type="Proteomes" id="UP000325008"/>
    </source>
</evidence>
<accession>A0A5C3FVW6</accession>
<dbReference type="Proteomes" id="UP000325008">
    <property type="component" value="Unassembled WGS sequence"/>
</dbReference>
<protein>
    <submittedName>
        <fullName evidence="1">Uncharacterized protein</fullName>
    </submittedName>
</protein>